<dbReference type="PANTHER" id="PTHR43271">
    <property type="entry name" value="BLL2771 PROTEIN"/>
    <property type="match status" value="1"/>
</dbReference>
<evidence type="ECO:0000256" key="7">
    <source>
        <dbReference type="ARBA" id="ARBA00023136"/>
    </source>
</evidence>
<evidence type="ECO:0000256" key="5">
    <source>
        <dbReference type="ARBA" id="ARBA00022692"/>
    </source>
</evidence>
<comment type="subcellular location">
    <subcellularLocation>
        <location evidence="1">Cell membrane</location>
        <topology evidence="1">Multi-pass membrane protein</topology>
    </subcellularLocation>
</comment>
<dbReference type="AlphaFoldDB" id="A0A8J2U0A3"/>
<comment type="caution">
    <text evidence="10">The sequence shown here is derived from an EMBL/GenBank/DDBJ whole genome shotgun (WGS) entry which is preliminary data.</text>
</comment>
<protein>
    <submittedName>
        <fullName evidence="10">Putative transporter</fullName>
    </submittedName>
</protein>
<feature type="transmembrane region" description="Helical" evidence="8">
    <location>
        <begin position="334"/>
        <end position="356"/>
    </location>
</feature>
<feature type="transmembrane region" description="Helical" evidence="8">
    <location>
        <begin position="20"/>
        <end position="40"/>
    </location>
</feature>
<evidence type="ECO:0000256" key="3">
    <source>
        <dbReference type="ARBA" id="ARBA00022448"/>
    </source>
</evidence>
<dbReference type="PROSITE" id="PS50850">
    <property type="entry name" value="MFS"/>
    <property type="match status" value="1"/>
</dbReference>
<dbReference type="GO" id="GO:0005886">
    <property type="term" value="C:plasma membrane"/>
    <property type="evidence" value="ECO:0007669"/>
    <property type="project" value="UniProtKB-SubCell"/>
</dbReference>
<feature type="transmembrane region" description="Helical" evidence="8">
    <location>
        <begin position="368"/>
        <end position="386"/>
    </location>
</feature>
<dbReference type="GO" id="GO:0022857">
    <property type="term" value="F:transmembrane transporter activity"/>
    <property type="evidence" value="ECO:0007669"/>
    <property type="project" value="InterPro"/>
</dbReference>
<keyword evidence="6 8" id="KW-1133">Transmembrane helix</keyword>
<keyword evidence="7 8" id="KW-0472">Membrane</keyword>
<dbReference type="InterPro" id="IPR036259">
    <property type="entry name" value="MFS_trans_sf"/>
</dbReference>
<dbReference type="InterPro" id="IPR020846">
    <property type="entry name" value="MFS_dom"/>
</dbReference>
<evidence type="ECO:0000256" key="6">
    <source>
        <dbReference type="ARBA" id="ARBA00022989"/>
    </source>
</evidence>
<evidence type="ECO:0000256" key="8">
    <source>
        <dbReference type="SAM" id="Phobius"/>
    </source>
</evidence>
<reference evidence="10" key="1">
    <citation type="journal article" date="2014" name="Int. J. Syst. Evol. Microbiol.">
        <title>Complete genome sequence of Corynebacterium casei LMG S-19264T (=DSM 44701T), isolated from a smear-ripened cheese.</title>
        <authorList>
            <consortium name="US DOE Joint Genome Institute (JGI-PGF)"/>
            <person name="Walter F."/>
            <person name="Albersmeier A."/>
            <person name="Kalinowski J."/>
            <person name="Ruckert C."/>
        </authorList>
    </citation>
    <scope>NUCLEOTIDE SEQUENCE</scope>
    <source>
        <strain evidence="10">CGMCC 1.12785</strain>
    </source>
</reference>
<dbReference type="CDD" id="cd17324">
    <property type="entry name" value="MFS_NepI_like"/>
    <property type="match status" value="1"/>
</dbReference>
<feature type="transmembrane region" description="Helical" evidence="8">
    <location>
        <begin position="398"/>
        <end position="419"/>
    </location>
</feature>
<dbReference type="Proteomes" id="UP000616114">
    <property type="component" value="Unassembled WGS sequence"/>
</dbReference>
<gene>
    <name evidence="10" type="ORF">GCM10011333_28370</name>
</gene>
<name>A0A8J2U0A3_9MICO</name>
<feature type="domain" description="Major facilitator superfamily (MFS) profile" evidence="9">
    <location>
        <begin position="19"/>
        <end position="424"/>
    </location>
</feature>
<comment type="similarity">
    <text evidence="2">Belongs to the major facilitator superfamily.</text>
</comment>
<evidence type="ECO:0000313" key="10">
    <source>
        <dbReference type="EMBL" id="GGA23668.1"/>
    </source>
</evidence>
<dbReference type="InterPro" id="IPR011701">
    <property type="entry name" value="MFS"/>
</dbReference>
<keyword evidence="4" id="KW-1003">Cell membrane</keyword>
<evidence type="ECO:0000313" key="11">
    <source>
        <dbReference type="Proteomes" id="UP000616114"/>
    </source>
</evidence>
<proteinExistence type="inferred from homology"/>
<accession>A0A8J2U0A3</accession>
<reference evidence="10" key="2">
    <citation type="submission" date="2020-09" db="EMBL/GenBank/DDBJ databases">
        <authorList>
            <person name="Sun Q."/>
            <person name="Zhou Y."/>
        </authorList>
    </citation>
    <scope>NUCLEOTIDE SEQUENCE</scope>
    <source>
        <strain evidence="10">CGMCC 1.12785</strain>
    </source>
</reference>
<keyword evidence="11" id="KW-1185">Reference proteome</keyword>
<keyword evidence="5 8" id="KW-0812">Transmembrane</keyword>
<feature type="transmembrane region" description="Helical" evidence="8">
    <location>
        <begin position="275"/>
        <end position="297"/>
    </location>
</feature>
<sequence>MSQTHGPGGFEGYRAGEPGATRISVALLLAGLATFTMLYSTQALLPALARTHGITPGQSALSVSLATAGLGIGLLVAAPLAERLGRTPLIHGSLFLSSGLGLVAAVVPSWDAFLVLRLLQGFVMAGLPAVAAVYLREEMHRGSVSRATAIYIFGTSTGGLSGRIVSAGLLELSEWTGFPDASWADLGWITLAGEHFALLGTAVLSLGCAIVCRLLLPASRRFVPRPVPVRRLPADFGRVFTDPVLLGLCAISALMMGVFVGTFNALGFRLEAAPYLLPIGLIGLIYLAYPIAGMVGVRAGRIADARGPSAVMTAGVLVMLIGVAVVAVPWLPGILLGVVVLCCGFFTVHAIASAWVPNRASATGRSPAHAASMYALFYYAGSSVSGNLTPQVWQDGGWGAVLMVTGGLVVAAFVIAVLLRRGERRR</sequence>
<feature type="transmembrane region" description="Helical" evidence="8">
    <location>
        <begin position="147"/>
        <end position="170"/>
    </location>
</feature>
<keyword evidence="3" id="KW-0813">Transport</keyword>
<dbReference type="Gene3D" id="1.20.1250.20">
    <property type="entry name" value="MFS general substrate transporter like domains"/>
    <property type="match status" value="1"/>
</dbReference>
<dbReference type="RefSeq" id="WP_188551551.1">
    <property type="nucleotide sequence ID" value="NZ_BMFY01000014.1"/>
</dbReference>
<dbReference type="EMBL" id="BMFY01000014">
    <property type="protein sequence ID" value="GGA23668.1"/>
    <property type="molecule type" value="Genomic_DNA"/>
</dbReference>
<dbReference type="SUPFAM" id="SSF103473">
    <property type="entry name" value="MFS general substrate transporter"/>
    <property type="match status" value="1"/>
</dbReference>
<evidence type="ECO:0000256" key="4">
    <source>
        <dbReference type="ARBA" id="ARBA00022475"/>
    </source>
</evidence>
<feature type="transmembrane region" description="Helical" evidence="8">
    <location>
        <begin position="60"/>
        <end position="81"/>
    </location>
</feature>
<feature type="transmembrane region" description="Helical" evidence="8">
    <location>
        <begin position="196"/>
        <end position="216"/>
    </location>
</feature>
<dbReference type="PANTHER" id="PTHR43271:SF1">
    <property type="entry name" value="INNER MEMBRANE TRANSPORT PROTEIN YNFM"/>
    <property type="match status" value="1"/>
</dbReference>
<feature type="transmembrane region" description="Helical" evidence="8">
    <location>
        <begin position="309"/>
        <end position="328"/>
    </location>
</feature>
<feature type="transmembrane region" description="Helical" evidence="8">
    <location>
        <begin position="244"/>
        <end position="263"/>
    </location>
</feature>
<feature type="transmembrane region" description="Helical" evidence="8">
    <location>
        <begin position="113"/>
        <end position="135"/>
    </location>
</feature>
<evidence type="ECO:0000256" key="1">
    <source>
        <dbReference type="ARBA" id="ARBA00004651"/>
    </source>
</evidence>
<feature type="transmembrane region" description="Helical" evidence="8">
    <location>
        <begin position="88"/>
        <end position="107"/>
    </location>
</feature>
<organism evidence="10 11">
    <name type="scientific">Sediminivirga luteola</name>
    <dbReference type="NCBI Taxonomy" id="1774748"/>
    <lineage>
        <taxon>Bacteria</taxon>
        <taxon>Bacillati</taxon>
        <taxon>Actinomycetota</taxon>
        <taxon>Actinomycetes</taxon>
        <taxon>Micrococcales</taxon>
        <taxon>Brevibacteriaceae</taxon>
        <taxon>Sediminivirga</taxon>
    </lineage>
</organism>
<evidence type="ECO:0000256" key="2">
    <source>
        <dbReference type="ARBA" id="ARBA00008335"/>
    </source>
</evidence>
<evidence type="ECO:0000259" key="9">
    <source>
        <dbReference type="PROSITE" id="PS50850"/>
    </source>
</evidence>
<dbReference type="Pfam" id="PF07690">
    <property type="entry name" value="MFS_1"/>
    <property type="match status" value="1"/>
</dbReference>